<dbReference type="Gene3D" id="2.60.120.200">
    <property type="match status" value="1"/>
</dbReference>
<dbReference type="EMBL" id="RAVZ01000013">
    <property type="protein sequence ID" value="RKG93129.1"/>
    <property type="molecule type" value="Genomic_DNA"/>
</dbReference>
<gene>
    <name evidence="1" type="ORF">D7V88_03550</name>
</gene>
<dbReference type="SUPFAM" id="SSF49899">
    <property type="entry name" value="Concanavalin A-like lectins/glucanases"/>
    <property type="match status" value="1"/>
</dbReference>
<keyword evidence="2" id="KW-1185">Reference proteome</keyword>
<dbReference type="Pfam" id="PF13385">
    <property type="entry name" value="Laminin_G_3"/>
    <property type="match status" value="1"/>
</dbReference>
<dbReference type="Proteomes" id="UP000268094">
    <property type="component" value="Unassembled WGS sequence"/>
</dbReference>
<dbReference type="InterPro" id="IPR013320">
    <property type="entry name" value="ConA-like_dom_sf"/>
</dbReference>
<evidence type="ECO:0000313" key="1">
    <source>
        <dbReference type="EMBL" id="RKG93129.1"/>
    </source>
</evidence>
<proteinExistence type="predicted"/>
<evidence type="ECO:0000313" key="2">
    <source>
        <dbReference type="Proteomes" id="UP000268094"/>
    </source>
</evidence>
<sequence>MSGAAVIPLSDFPLTQGGGVKGFKWCLATTVLAVVAPVQRSEALPHRITYGLVGEWKATVTSASLPEVAPDSSGLAYSTSHDQTGTVIGGLAQADGWTGLGMNLAGDKYIQVPYSPYLSFGTGDFTLTAWVRMMDTTRTVKTIIDNRGSDGRGYTFSVVNGNKLDLLLSDSAGSTHHQSNPSLAPQLVANRWHHVAVSVRRTSWPAIATFFVDGIPVGTTSPRLGSIVNTALPFLIGGNNDGASYRFSDHIDEVIVFNTGLSDADLPYVTKPGKPAFAPSYWNDPSRQYLNNCYNYATTKATNTYAQPGRHSGAVASTMDCASVVQAALNDGLELLPGYPDASGYKSAVALVVAPGYDYHWYRRGTDNLWTHKPGGTAATNLDSLGLTISDPATANRGVYTQFCGYFRVWSDSIDGSGHENIR</sequence>
<reference evidence="2" key="1">
    <citation type="submission" date="2018-09" db="EMBL/GenBank/DDBJ databases">
        <authorList>
            <person name="Livingstone P.G."/>
            <person name="Whitworth D.E."/>
        </authorList>
    </citation>
    <scope>NUCLEOTIDE SEQUENCE [LARGE SCALE GENOMIC DNA]</scope>
    <source>
        <strain evidence="2">CA054A</strain>
    </source>
</reference>
<protein>
    <submittedName>
        <fullName evidence="1">LamG domain-containing protein</fullName>
    </submittedName>
</protein>
<accession>A0A3A8JBR9</accession>
<name>A0A3A8JBR9_9BACT</name>
<dbReference type="AlphaFoldDB" id="A0A3A8JBR9"/>
<comment type="caution">
    <text evidence="1">The sequence shown here is derived from an EMBL/GenBank/DDBJ whole genome shotgun (WGS) entry which is preliminary data.</text>
</comment>
<organism evidence="1 2">
    <name type="scientific">Corallococcus terminator</name>
    <dbReference type="NCBI Taxonomy" id="2316733"/>
    <lineage>
        <taxon>Bacteria</taxon>
        <taxon>Pseudomonadati</taxon>
        <taxon>Myxococcota</taxon>
        <taxon>Myxococcia</taxon>
        <taxon>Myxococcales</taxon>
        <taxon>Cystobacterineae</taxon>
        <taxon>Myxococcaceae</taxon>
        <taxon>Corallococcus</taxon>
    </lineage>
</organism>